<feature type="transmembrane region" description="Helical" evidence="1">
    <location>
        <begin position="16"/>
        <end position="39"/>
    </location>
</feature>
<organism evidence="2 3">
    <name type="scientific">Symbiodinium pilosum</name>
    <name type="common">Dinoflagellate</name>
    <dbReference type="NCBI Taxonomy" id="2952"/>
    <lineage>
        <taxon>Eukaryota</taxon>
        <taxon>Sar</taxon>
        <taxon>Alveolata</taxon>
        <taxon>Dinophyceae</taxon>
        <taxon>Suessiales</taxon>
        <taxon>Symbiodiniaceae</taxon>
        <taxon>Symbiodinium</taxon>
    </lineage>
</organism>
<feature type="non-terminal residue" evidence="2">
    <location>
        <position position="126"/>
    </location>
</feature>
<evidence type="ECO:0000313" key="2">
    <source>
        <dbReference type="EMBL" id="CAE7237336.1"/>
    </source>
</evidence>
<dbReference type="EMBL" id="CAJNIZ010004928">
    <property type="protein sequence ID" value="CAE7237336.1"/>
    <property type="molecule type" value="Genomic_DNA"/>
</dbReference>
<comment type="caution">
    <text evidence="2">The sequence shown here is derived from an EMBL/GenBank/DDBJ whole genome shotgun (WGS) entry which is preliminary data.</text>
</comment>
<dbReference type="Proteomes" id="UP000649617">
    <property type="component" value="Unassembled WGS sequence"/>
</dbReference>
<protein>
    <submittedName>
        <fullName evidence="2">Uncharacterized protein</fullName>
    </submittedName>
</protein>
<keyword evidence="1" id="KW-1133">Transmembrane helix</keyword>
<gene>
    <name evidence="2" type="ORF">SPIL2461_LOCUS3914</name>
</gene>
<feature type="transmembrane region" description="Helical" evidence="1">
    <location>
        <begin position="51"/>
        <end position="73"/>
    </location>
</feature>
<sequence>WKFLSLLVVSGWRHMLWGWFVGAGLAFSLTMLDILPLTYPTQFTRLGYPEIVPMGFWTTIGGLVSAVGGLMAYPHLPTCRPDMSFIDSACIHQTDPILMRQGIQNIGGFLQAARELRVLWSEPYLS</sequence>
<evidence type="ECO:0000313" key="3">
    <source>
        <dbReference type="Proteomes" id="UP000649617"/>
    </source>
</evidence>
<keyword evidence="3" id="KW-1185">Reference proteome</keyword>
<keyword evidence="1" id="KW-0472">Membrane</keyword>
<keyword evidence="1" id="KW-0812">Transmembrane</keyword>
<name>A0A812L1E1_SYMPI</name>
<feature type="non-terminal residue" evidence="2">
    <location>
        <position position="1"/>
    </location>
</feature>
<proteinExistence type="predicted"/>
<evidence type="ECO:0000256" key="1">
    <source>
        <dbReference type="SAM" id="Phobius"/>
    </source>
</evidence>
<dbReference type="AlphaFoldDB" id="A0A812L1E1"/>
<reference evidence="2" key="1">
    <citation type="submission" date="2021-02" db="EMBL/GenBank/DDBJ databases">
        <authorList>
            <person name="Dougan E. K."/>
            <person name="Rhodes N."/>
            <person name="Thang M."/>
            <person name="Chan C."/>
        </authorList>
    </citation>
    <scope>NUCLEOTIDE SEQUENCE</scope>
</reference>
<accession>A0A812L1E1</accession>